<proteinExistence type="predicted"/>
<feature type="compositionally biased region" description="Acidic residues" evidence="2">
    <location>
        <begin position="373"/>
        <end position="386"/>
    </location>
</feature>
<feature type="compositionally biased region" description="Low complexity" evidence="2">
    <location>
        <begin position="352"/>
        <end position="366"/>
    </location>
</feature>
<dbReference type="RefSeq" id="XP_017776991.1">
    <property type="nucleotide sequence ID" value="XM_017921502.1"/>
</dbReference>
<reference evidence="5" key="1">
    <citation type="submission" date="2025-08" db="UniProtKB">
        <authorList>
            <consortium name="RefSeq"/>
        </authorList>
    </citation>
    <scope>IDENTIFICATION</scope>
    <source>
        <tissue evidence="5">Whole Larva</tissue>
    </source>
</reference>
<organism evidence="4 5">
    <name type="scientific">Nicrophorus vespilloides</name>
    <name type="common">Boreal carrion beetle</name>
    <dbReference type="NCBI Taxonomy" id="110193"/>
    <lineage>
        <taxon>Eukaryota</taxon>
        <taxon>Metazoa</taxon>
        <taxon>Ecdysozoa</taxon>
        <taxon>Arthropoda</taxon>
        <taxon>Hexapoda</taxon>
        <taxon>Insecta</taxon>
        <taxon>Pterygota</taxon>
        <taxon>Neoptera</taxon>
        <taxon>Endopterygota</taxon>
        <taxon>Coleoptera</taxon>
        <taxon>Polyphaga</taxon>
        <taxon>Staphyliniformia</taxon>
        <taxon>Silphidae</taxon>
        <taxon>Nicrophorinae</taxon>
        <taxon>Nicrophorus</taxon>
    </lineage>
</organism>
<feature type="chain" id="PRO_5047041088" evidence="3">
    <location>
        <begin position="22"/>
        <end position="589"/>
    </location>
</feature>
<protein>
    <submittedName>
        <fullName evidence="5">Uncharacterized protein LOC108562984</fullName>
    </submittedName>
</protein>
<evidence type="ECO:0000313" key="5">
    <source>
        <dbReference type="RefSeq" id="XP_017776991.1"/>
    </source>
</evidence>
<dbReference type="Pfam" id="PF00379">
    <property type="entry name" value="Chitin_bind_4"/>
    <property type="match status" value="3"/>
</dbReference>
<evidence type="ECO:0000313" key="4">
    <source>
        <dbReference type="Proteomes" id="UP000695000"/>
    </source>
</evidence>
<keyword evidence="4" id="KW-1185">Reference proteome</keyword>
<name>A0ABM1MQZ1_NICVS</name>
<accession>A0ABM1MQZ1</accession>
<evidence type="ECO:0000256" key="1">
    <source>
        <dbReference type="PROSITE-ProRule" id="PRU00497"/>
    </source>
</evidence>
<feature type="compositionally biased region" description="Low complexity" evidence="2">
    <location>
        <begin position="435"/>
        <end position="446"/>
    </location>
</feature>
<dbReference type="InterPro" id="IPR000618">
    <property type="entry name" value="Insect_cuticle"/>
</dbReference>
<gene>
    <name evidence="5" type="primary">LOC108562984</name>
</gene>
<dbReference type="Proteomes" id="UP000695000">
    <property type="component" value="Unplaced"/>
</dbReference>
<evidence type="ECO:0000256" key="3">
    <source>
        <dbReference type="SAM" id="SignalP"/>
    </source>
</evidence>
<keyword evidence="3" id="KW-0732">Signal</keyword>
<feature type="region of interest" description="Disordered" evidence="2">
    <location>
        <begin position="293"/>
        <end position="512"/>
    </location>
</feature>
<sequence>MQVSSIFVLVMATLSTKLVSSEDYNVQQVDGSYEFGYDGKDSFHHSKANRKNVVRGEFGGRNPQTGGVDVTSYTAGPRGYRPRGKNIVRKFDQNQNGPRPIGSRDDPYFDPNEDPSYNFSFKTRTYSRTEGANRRGDVTGKYTYVDDVGERHNVEYIAGKNTGFHVKTPFPDSNPRSYGPLFFNGRGRPLPRGRTSIQRGLDGSYRFVSAGPDQRRTETSDASGNVRGSYTYLDDKGVQHSVHYIAGPNIGYRVLKNVKGPHLPTVYPFAGQNIVPSDFYDYLDKNTQTDIFDTAASGRPKPVNNGNKYNPNDDTLNFDDDKPNRKPFGGFNKPTYEDDGEDISDIDHLFKNPGNKPSASNNNPSSTLGNDDSVADDADDGDDDDLFSPNAQKPSYKPRPSQKPISRPQKPISRPQNNKPNYDLDNNDDDDSLDSDFGLFGSSSNSYKPKPTASKPAQRPQKPKPSYNDYGNGGDDDDNNSKDFGLFGSTSSSTHKPPTLSISSDRNNNKQHTIVTNIGDTLFTVPPGVSVQAHVQSIDLFPYESKVPSPSDIFRAEVSSKLTQRKAELEITTVPSATETTPVDITTTK</sequence>
<feature type="compositionally biased region" description="Acidic residues" evidence="2">
    <location>
        <begin position="425"/>
        <end position="434"/>
    </location>
</feature>
<dbReference type="PROSITE" id="PS51155">
    <property type="entry name" value="CHIT_BIND_RR_2"/>
    <property type="match status" value="3"/>
</dbReference>
<dbReference type="PANTHER" id="PTHR10380">
    <property type="entry name" value="CUTICLE PROTEIN"/>
    <property type="match status" value="1"/>
</dbReference>
<keyword evidence="1" id="KW-0193">Cuticle</keyword>
<feature type="compositionally biased region" description="Polar residues" evidence="2">
    <location>
        <begin position="488"/>
        <end position="512"/>
    </location>
</feature>
<evidence type="ECO:0000256" key="2">
    <source>
        <dbReference type="SAM" id="MobiDB-lite"/>
    </source>
</evidence>
<feature type="signal peptide" evidence="3">
    <location>
        <begin position="1"/>
        <end position="21"/>
    </location>
</feature>
<feature type="region of interest" description="Disordered" evidence="2">
    <location>
        <begin position="90"/>
        <end position="117"/>
    </location>
</feature>
<dbReference type="GeneID" id="108562984"/>
<dbReference type="InterPro" id="IPR050468">
    <property type="entry name" value="Cuticle_Struct_Prot"/>
</dbReference>
<feature type="compositionally biased region" description="Polar residues" evidence="2">
    <location>
        <begin position="304"/>
        <end position="315"/>
    </location>
</feature>